<dbReference type="EMBL" id="CAKASE010000080">
    <property type="protein sequence ID" value="CAG9581068.1"/>
    <property type="molecule type" value="Genomic_DNA"/>
</dbReference>
<keyword evidence="2" id="KW-1185">Reference proteome</keyword>
<dbReference type="Proteomes" id="UP000789524">
    <property type="component" value="Unassembled WGS sequence"/>
</dbReference>
<accession>A0A8J2W5T2</accession>
<evidence type="ECO:0000313" key="2">
    <source>
        <dbReference type="Proteomes" id="UP000789524"/>
    </source>
</evidence>
<name>A0A8J2W5T2_9NEOP</name>
<proteinExistence type="predicted"/>
<gene>
    <name evidence="1" type="ORF">DCHRY22_LOCUS13748</name>
</gene>
<protein>
    <submittedName>
        <fullName evidence="1">(African queen) hypothetical protein</fullName>
    </submittedName>
</protein>
<dbReference type="AlphaFoldDB" id="A0A8J2W5T2"/>
<comment type="caution">
    <text evidence="1">The sequence shown here is derived from an EMBL/GenBank/DDBJ whole genome shotgun (WGS) entry which is preliminary data.</text>
</comment>
<sequence length="110" mass="12479">MVGLEQTSRYIAQSGFTNWDAGHGRRLAPAHPTIVILHDSAVYCASYTLYGIISDQFLSRLASFWDPPYCPSQLSVVEFIVLAPLRLAFFMFLEVSCEDYNMNNIFYGNQ</sequence>
<reference evidence="1" key="1">
    <citation type="submission" date="2021-09" db="EMBL/GenBank/DDBJ databases">
        <authorList>
            <person name="Martin H S."/>
        </authorList>
    </citation>
    <scope>NUCLEOTIDE SEQUENCE</scope>
</reference>
<organism evidence="1 2">
    <name type="scientific">Danaus chrysippus</name>
    <name type="common">African queen</name>
    <dbReference type="NCBI Taxonomy" id="151541"/>
    <lineage>
        <taxon>Eukaryota</taxon>
        <taxon>Metazoa</taxon>
        <taxon>Ecdysozoa</taxon>
        <taxon>Arthropoda</taxon>
        <taxon>Hexapoda</taxon>
        <taxon>Insecta</taxon>
        <taxon>Pterygota</taxon>
        <taxon>Neoptera</taxon>
        <taxon>Endopterygota</taxon>
        <taxon>Lepidoptera</taxon>
        <taxon>Glossata</taxon>
        <taxon>Ditrysia</taxon>
        <taxon>Papilionoidea</taxon>
        <taxon>Nymphalidae</taxon>
        <taxon>Danainae</taxon>
        <taxon>Danaini</taxon>
        <taxon>Danaina</taxon>
        <taxon>Danaus</taxon>
        <taxon>Anosia</taxon>
    </lineage>
</organism>
<evidence type="ECO:0000313" key="1">
    <source>
        <dbReference type="EMBL" id="CAG9581068.1"/>
    </source>
</evidence>